<keyword evidence="3 6" id="KW-0560">Oxidoreductase</keyword>
<dbReference type="GO" id="GO:0016652">
    <property type="term" value="F:oxidoreductase activity, acting on NAD(P)H as acceptor"/>
    <property type="evidence" value="ECO:0007669"/>
    <property type="project" value="UniProtKB-UniRule"/>
</dbReference>
<dbReference type="EC" id="1.7.1.17" evidence="6"/>
<comment type="similarity">
    <text evidence="6">Belongs to the azoreductase type 1 family.</text>
</comment>
<dbReference type="PANTHER" id="PTHR43741">
    <property type="entry name" value="FMN-DEPENDENT NADH-AZOREDUCTASE 1"/>
    <property type="match status" value="1"/>
</dbReference>
<keyword evidence="4 6" id="KW-0520">NAD</keyword>
<evidence type="ECO:0000256" key="1">
    <source>
        <dbReference type="ARBA" id="ARBA00022630"/>
    </source>
</evidence>
<feature type="binding site" evidence="6">
    <location>
        <position position="10"/>
    </location>
    <ligand>
        <name>FMN</name>
        <dbReference type="ChEBI" id="CHEBI:58210"/>
    </ligand>
</feature>
<dbReference type="SUPFAM" id="SSF52218">
    <property type="entry name" value="Flavoproteins"/>
    <property type="match status" value="1"/>
</dbReference>
<dbReference type="AlphaFoldDB" id="A0A495IWK4"/>
<proteinExistence type="inferred from homology"/>
<evidence type="ECO:0000256" key="2">
    <source>
        <dbReference type="ARBA" id="ARBA00022643"/>
    </source>
</evidence>
<comment type="caution">
    <text evidence="6">Lacks conserved residue(s) required for the propagation of feature annotation.</text>
</comment>
<comment type="catalytic activity">
    <reaction evidence="6">
        <text>2 a quinone + NADH + H(+) = 2 a 1,4-benzosemiquinone + NAD(+)</text>
        <dbReference type="Rhea" id="RHEA:65952"/>
        <dbReference type="ChEBI" id="CHEBI:15378"/>
        <dbReference type="ChEBI" id="CHEBI:57540"/>
        <dbReference type="ChEBI" id="CHEBI:57945"/>
        <dbReference type="ChEBI" id="CHEBI:132124"/>
        <dbReference type="ChEBI" id="CHEBI:134225"/>
    </reaction>
</comment>
<dbReference type="InterPro" id="IPR023048">
    <property type="entry name" value="NADH:quinone_OxRdtase_FMN_depd"/>
</dbReference>
<evidence type="ECO:0000256" key="3">
    <source>
        <dbReference type="ARBA" id="ARBA00023002"/>
    </source>
</evidence>
<dbReference type="Pfam" id="PF02525">
    <property type="entry name" value="Flavodoxin_2"/>
    <property type="match status" value="1"/>
</dbReference>
<dbReference type="PANTHER" id="PTHR43741:SF4">
    <property type="entry name" value="FMN-DEPENDENT NADH:QUINONE OXIDOREDUCTASE"/>
    <property type="match status" value="1"/>
</dbReference>
<dbReference type="Proteomes" id="UP000268007">
    <property type="component" value="Unassembled WGS sequence"/>
</dbReference>
<dbReference type="InterPro" id="IPR029039">
    <property type="entry name" value="Flavoprotein-like_sf"/>
</dbReference>
<protein>
    <recommendedName>
        <fullName evidence="6">FMN dependent NADH:quinone oxidoreductase</fullName>
        <ecNumber evidence="6">1.6.5.-</ecNumber>
    </recommendedName>
    <alternativeName>
        <fullName evidence="6">Azo-dye reductase</fullName>
    </alternativeName>
    <alternativeName>
        <fullName evidence="6">FMN-dependent NADH-azo compound oxidoreductase</fullName>
    </alternativeName>
    <alternativeName>
        <fullName evidence="6">FMN-dependent NADH-azoreductase</fullName>
        <ecNumber evidence="6">1.7.1.17</ecNumber>
    </alternativeName>
</protein>
<organism evidence="8 9">
    <name type="scientific">Mucilaginibacter gracilis</name>
    <dbReference type="NCBI Taxonomy" id="423350"/>
    <lineage>
        <taxon>Bacteria</taxon>
        <taxon>Pseudomonadati</taxon>
        <taxon>Bacteroidota</taxon>
        <taxon>Sphingobacteriia</taxon>
        <taxon>Sphingobacteriales</taxon>
        <taxon>Sphingobacteriaceae</taxon>
        <taxon>Mucilaginibacter</taxon>
    </lineage>
</organism>
<evidence type="ECO:0000256" key="6">
    <source>
        <dbReference type="HAMAP-Rule" id="MF_01216"/>
    </source>
</evidence>
<dbReference type="EC" id="1.6.5.-" evidence="6"/>
<accession>A0A495IWK4</accession>
<evidence type="ECO:0000313" key="8">
    <source>
        <dbReference type="EMBL" id="RKR80731.1"/>
    </source>
</evidence>
<comment type="subunit">
    <text evidence="6">Homodimer.</text>
</comment>
<dbReference type="EMBL" id="RBKU01000001">
    <property type="protein sequence ID" value="RKR80731.1"/>
    <property type="molecule type" value="Genomic_DNA"/>
</dbReference>
<sequence>MKRILHLISSPRGADSFSIKLANAIILKLVEQYPGSIVEVVDLAQSNIPHLNTAHISAFFTPDEHLTAEDQDAITYSEAAISQLLAADIIVIGAPTYNFFIPSSLKAWIDHIARAGKTFRYTELGPEGLVKGKKIYVADASGSVFSEGVWQPYDFISPYLKVMLGFLGMTDITIVRVEGVGIPGLKEHALDKAIASIVL</sequence>
<dbReference type="GO" id="GO:0009055">
    <property type="term" value="F:electron transfer activity"/>
    <property type="evidence" value="ECO:0007669"/>
    <property type="project" value="UniProtKB-UniRule"/>
</dbReference>
<comment type="caution">
    <text evidence="8">The sequence shown here is derived from an EMBL/GenBank/DDBJ whole genome shotgun (WGS) entry which is preliminary data.</text>
</comment>
<feature type="domain" description="Flavodoxin-like fold" evidence="7">
    <location>
        <begin position="2"/>
        <end position="196"/>
    </location>
</feature>
<feature type="binding site" evidence="6">
    <location>
        <begin position="16"/>
        <end position="18"/>
    </location>
    <ligand>
        <name>FMN</name>
        <dbReference type="ChEBI" id="CHEBI:58210"/>
    </ligand>
</feature>
<keyword evidence="2 6" id="KW-0288">FMN</keyword>
<keyword evidence="1 6" id="KW-0285">Flavoprotein</keyword>
<dbReference type="HAMAP" id="MF_01216">
    <property type="entry name" value="Azoreductase_type1"/>
    <property type="match status" value="1"/>
</dbReference>
<dbReference type="InterPro" id="IPR050104">
    <property type="entry name" value="FMN-dep_NADH:Q_OxRdtase_AzoR1"/>
</dbReference>
<evidence type="ECO:0000256" key="5">
    <source>
        <dbReference type="ARBA" id="ARBA00048542"/>
    </source>
</evidence>
<dbReference type="RefSeq" id="WP_121196566.1">
    <property type="nucleotide sequence ID" value="NZ_RBKU01000001.1"/>
</dbReference>
<evidence type="ECO:0000256" key="4">
    <source>
        <dbReference type="ARBA" id="ARBA00023027"/>
    </source>
</evidence>
<dbReference type="GO" id="GO:0016655">
    <property type="term" value="F:oxidoreductase activity, acting on NAD(P)H, quinone or similar compound as acceptor"/>
    <property type="evidence" value="ECO:0007669"/>
    <property type="project" value="InterPro"/>
</dbReference>
<gene>
    <name evidence="6" type="primary">azoR</name>
    <name evidence="8" type="ORF">BDD43_0863</name>
</gene>
<comment type="catalytic activity">
    <reaction evidence="5">
        <text>N,N-dimethyl-1,4-phenylenediamine + anthranilate + 2 NAD(+) = 2-(4-dimethylaminophenyl)diazenylbenzoate + 2 NADH + 2 H(+)</text>
        <dbReference type="Rhea" id="RHEA:55872"/>
        <dbReference type="ChEBI" id="CHEBI:15378"/>
        <dbReference type="ChEBI" id="CHEBI:15783"/>
        <dbReference type="ChEBI" id="CHEBI:16567"/>
        <dbReference type="ChEBI" id="CHEBI:57540"/>
        <dbReference type="ChEBI" id="CHEBI:57945"/>
        <dbReference type="ChEBI" id="CHEBI:71579"/>
        <dbReference type="EC" id="1.7.1.17"/>
    </reaction>
    <physiologicalReaction direction="right-to-left" evidence="5">
        <dbReference type="Rhea" id="RHEA:55874"/>
    </physiologicalReaction>
</comment>
<comment type="function">
    <text evidence="6">Also exhibits azoreductase activity. Catalyzes the reductive cleavage of the azo bond in aromatic azo compounds to the corresponding amines.</text>
</comment>
<dbReference type="InterPro" id="IPR003680">
    <property type="entry name" value="Flavodoxin_fold"/>
</dbReference>
<comment type="cofactor">
    <cofactor evidence="6">
        <name>FMN</name>
        <dbReference type="ChEBI" id="CHEBI:58210"/>
    </cofactor>
    <text evidence="6">Binds 1 FMN per subunit.</text>
</comment>
<evidence type="ECO:0000313" key="9">
    <source>
        <dbReference type="Proteomes" id="UP000268007"/>
    </source>
</evidence>
<keyword evidence="9" id="KW-1185">Reference proteome</keyword>
<name>A0A495IWK4_9SPHI</name>
<comment type="function">
    <text evidence="6">Quinone reductase that provides resistance to thiol-specific stress caused by electrophilic quinones.</text>
</comment>
<reference evidence="8 9" key="1">
    <citation type="submission" date="2018-10" db="EMBL/GenBank/DDBJ databases">
        <title>Genomic Encyclopedia of Archaeal and Bacterial Type Strains, Phase II (KMG-II): from individual species to whole genera.</title>
        <authorList>
            <person name="Goeker M."/>
        </authorList>
    </citation>
    <scope>NUCLEOTIDE SEQUENCE [LARGE SCALE GENOMIC DNA]</scope>
    <source>
        <strain evidence="8 9">DSM 18602</strain>
    </source>
</reference>
<evidence type="ECO:0000259" key="7">
    <source>
        <dbReference type="Pfam" id="PF02525"/>
    </source>
</evidence>
<dbReference type="Gene3D" id="3.40.50.360">
    <property type="match status" value="1"/>
</dbReference>
<dbReference type="GO" id="GO:0010181">
    <property type="term" value="F:FMN binding"/>
    <property type="evidence" value="ECO:0007669"/>
    <property type="project" value="UniProtKB-UniRule"/>
</dbReference>
<dbReference type="OrthoDB" id="9805013at2"/>